<comment type="caution">
    <text evidence="1">The sequence shown here is derived from an EMBL/GenBank/DDBJ whole genome shotgun (WGS) entry which is preliminary data.</text>
</comment>
<gene>
    <name evidence="1" type="ORF">ENO47_07530</name>
</gene>
<dbReference type="AlphaFoldDB" id="A0A7C2VI90"/>
<dbReference type="InterPro" id="IPR025529">
    <property type="entry name" value="DUF4416"/>
</dbReference>
<organism evidence="1">
    <name type="scientific">Hydrogenobacter sp</name>
    <dbReference type="NCBI Taxonomy" id="2152829"/>
    <lineage>
        <taxon>Bacteria</taxon>
        <taxon>Pseudomonadati</taxon>
        <taxon>Aquificota</taxon>
        <taxon>Aquificia</taxon>
        <taxon>Aquificales</taxon>
        <taxon>Aquificaceae</taxon>
        <taxon>Hydrogenobacter</taxon>
    </lineage>
</organism>
<accession>A0A7C2VI90</accession>
<name>A0A7C2VI90_9AQUI</name>
<reference evidence="1" key="1">
    <citation type="journal article" date="2020" name="mSystems">
        <title>Genome- and Community-Level Interaction Insights into Carbon Utilization and Element Cycling Functions of Hydrothermarchaeota in Hydrothermal Sediment.</title>
        <authorList>
            <person name="Zhou Z."/>
            <person name="Liu Y."/>
            <person name="Xu W."/>
            <person name="Pan J."/>
            <person name="Luo Z.H."/>
            <person name="Li M."/>
        </authorList>
    </citation>
    <scope>NUCLEOTIDE SEQUENCE [LARGE SCALE GENOMIC DNA]</scope>
    <source>
        <strain evidence="1">SpSt-132</strain>
    </source>
</reference>
<dbReference type="EMBL" id="DSFP01000066">
    <property type="protein sequence ID" value="HEW46496.1"/>
    <property type="molecule type" value="Genomic_DNA"/>
</dbReference>
<sequence length="182" mass="21793">MELAKPVLAILYSDENLLTDFISRLKVEFVSESFYFEGLQRYYGKEMGEGLYKRFFSLKGLMSKEDLKNFKLWATRREKEFSTEGRRRLNIDSGYVDESHLILASSKKRGGRIYLGEGVYAEMEYLYVYGGFRPLYWTYGDYRDKRVREFFEKVRESFLEELNLARKGHKSWLLDFSKDELY</sequence>
<dbReference type="Pfam" id="PF14385">
    <property type="entry name" value="DUF4416"/>
    <property type="match status" value="1"/>
</dbReference>
<proteinExistence type="predicted"/>
<protein>
    <submittedName>
        <fullName evidence="1">DUF4416 family protein</fullName>
    </submittedName>
</protein>
<evidence type="ECO:0000313" key="1">
    <source>
        <dbReference type="EMBL" id="HEW46496.1"/>
    </source>
</evidence>